<organism evidence="2 3">
    <name type="scientific">Sphingomonas paeninsulae</name>
    <dbReference type="NCBI Taxonomy" id="2319844"/>
    <lineage>
        <taxon>Bacteria</taxon>
        <taxon>Pseudomonadati</taxon>
        <taxon>Pseudomonadota</taxon>
        <taxon>Alphaproteobacteria</taxon>
        <taxon>Sphingomonadales</taxon>
        <taxon>Sphingomonadaceae</taxon>
        <taxon>Sphingomonas</taxon>
    </lineage>
</organism>
<feature type="compositionally biased region" description="Basic and acidic residues" evidence="1">
    <location>
        <begin position="155"/>
        <end position="164"/>
    </location>
</feature>
<accession>A0A494TNM3</accession>
<dbReference type="InterPro" id="IPR036700">
    <property type="entry name" value="BOBF_sf"/>
</dbReference>
<dbReference type="AlphaFoldDB" id="A0A494TNM3"/>
<evidence type="ECO:0000256" key="1">
    <source>
        <dbReference type="SAM" id="MobiDB-lite"/>
    </source>
</evidence>
<dbReference type="OrthoDB" id="7285223at2"/>
<keyword evidence="3" id="KW-1185">Reference proteome</keyword>
<gene>
    <name evidence="2" type="ORF">D3Y57_17850</name>
</gene>
<protein>
    <recommendedName>
        <fullName evidence="4">Bacterial OB-fold domain-containing protein</fullName>
    </recommendedName>
</protein>
<dbReference type="EMBL" id="CP032829">
    <property type="protein sequence ID" value="AYJ87451.1"/>
    <property type="molecule type" value="Genomic_DNA"/>
</dbReference>
<evidence type="ECO:0008006" key="4">
    <source>
        <dbReference type="Google" id="ProtNLM"/>
    </source>
</evidence>
<proteinExistence type="predicted"/>
<name>A0A494TNM3_SPHPE</name>
<evidence type="ECO:0000313" key="2">
    <source>
        <dbReference type="EMBL" id="AYJ87451.1"/>
    </source>
</evidence>
<evidence type="ECO:0000313" key="3">
    <source>
        <dbReference type="Proteomes" id="UP000276254"/>
    </source>
</evidence>
<reference evidence="2 3" key="1">
    <citation type="submission" date="2018-09" db="EMBL/GenBank/DDBJ databases">
        <title>Sphingomonas peninsula sp. nov., isolated from fildes peninsula, Antarctic soil.</title>
        <authorList>
            <person name="Yingchao G."/>
        </authorList>
    </citation>
    <scope>NUCLEOTIDE SEQUENCE [LARGE SCALE GENOMIC DNA]</scope>
    <source>
        <strain evidence="2 3">YZ-8</strain>
    </source>
</reference>
<dbReference type="Proteomes" id="UP000276254">
    <property type="component" value="Chromosome"/>
</dbReference>
<feature type="region of interest" description="Disordered" evidence="1">
    <location>
        <begin position="137"/>
        <end position="187"/>
    </location>
</feature>
<dbReference type="KEGG" id="spha:D3Y57_17850"/>
<sequence length="187" mass="18894">MKEPEMSDTVTSPTLRRRLKIGSAAIALLAIGGGAGAFAAHSFHPAIAMAPTHAVTIKSLSEDSGIVTVKGRVAERYGNQFVLEDGTGKTLIDAGPVGEQASLAPVGSIVSVQGRFDNGAFRPAFFVDPSGKVVSLGHGGPGRHGHAGPGGPRGIDGDRGEGPHHGPVPTANILTAKAPAATNTGQR</sequence>
<dbReference type="SUPFAM" id="SSF101756">
    <property type="entry name" value="Hypothetical protein YgiW"/>
    <property type="match status" value="1"/>
</dbReference>